<sequence>MLAKPYKILIVDDEASNVDILRTFLSRREEFHVLTARNGVEALEVFQREKDVSLILLDIMMPEMDGWEVLRAVRGESAVPVIMITARDEVSDIVQAFTLGVDDYINKPFKLPEVEVRVEAVLRRAHRSTETETVLTAGPL</sequence>
<dbReference type="Gene3D" id="3.40.50.2300">
    <property type="match status" value="1"/>
</dbReference>
<dbReference type="GO" id="GO:0000976">
    <property type="term" value="F:transcription cis-regulatory region binding"/>
    <property type="evidence" value="ECO:0007669"/>
    <property type="project" value="TreeGrafter"/>
</dbReference>
<dbReference type="SUPFAM" id="SSF52172">
    <property type="entry name" value="CheY-like"/>
    <property type="match status" value="1"/>
</dbReference>
<name>X1D777_9ZZZZ</name>
<dbReference type="Pfam" id="PF00072">
    <property type="entry name" value="Response_reg"/>
    <property type="match status" value="1"/>
</dbReference>
<evidence type="ECO:0000256" key="5">
    <source>
        <dbReference type="ARBA" id="ARBA00023163"/>
    </source>
</evidence>
<dbReference type="EMBL" id="BART01031607">
    <property type="protein sequence ID" value="GAH16062.1"/>
    <property type="molecule type" value="Genomic_DNA"/>
</dbReference>
<keyword evidence="3" id="KW-0805">Transcription regulation</keyword>
<gene>
    <name evidence="7" type="ORF">S01H4_54864</name>
</gene>
<dbReference type="AlphaFoldDB" id="X1D777"/>
<dbReference type="PROSITE" id="PS50110">
    <property type="entry name" value="RESPONSE_REGULATORY"/>
    <property type="match status" value="1"/>
</dbReference>
<dbReference type="GO" id="GO:0032993">
    <property type="term" value="C:protein-DNA complex"/>
    <property type="evidence" value="ECO:0007669"/>
    <property type="project" value="TreeGrafter"/>
</dbReference>
<evidence type="ECO:0000256" key="4">
    <source>
        <dbReference type="ARBA" id="ARBA00023125"/>
    </source>
</evidence>
<keyword evidence="5" id="KW-0804">Transcription</keyword>
<feature type="non-terminal residue" evidence="7">
    <location>
        <position position="140"/>
    </location>
</feature>
<protein>
    <recommendedName>
        <fullName evidence="6">Response regulatory domain-containing protein</fullName>
    </recommendedName>
</protein>
<reference evidence="7" key="1">
    <citation type="journal article" date="2014" name="Front. Microbiol.">
        <title>High frequency of phylogenetically diverse reductive dehalogenase-homologous genes in deep subseafloor sedimentary metagenomes.</title>
        <authorList>
            <person name="Kawai M."/>
            <person name="Futagami T."/>
            <person name="Toyoda A."/>
            <person name="Takaki Y."/>
            <person name="Nishi S."/>
            <person name="Hori S."/>
            <person name="Arai W."/>
            <person name="Tsubouchi T."/>
            <person name="Morono Y."/>
            <person name="Uchiyama I."/>
            <person name="Ito T."/>
            <person name="Fujiyama A."/>
            <person name="Inagaki F."/>
            <person name="Takami H."/>
        </authorList>
    </citation>
    <scope>NUCLEOTIDE SEQUENCE</scope>
    <source>
        <strain evidence="7">Expedition CK06-06</strain>
    </source>
</reference>
<dbReference type="CDD" id="cd17574">
    <property type="entry name" value="REC_OmpR"/>
    <property type="match status" value="1"/>
</dbReference>
<dbReference type="GO" id="GO:0005829">
    <property type="term" value="C:cytosol"/>
    <property type="evidence" value="ECO:0007669"/>
    <property type="project" value="TreeGrafter"/>
</dbReference>
<dbReference type="SMART" id="SM00448">
    <property type="entry name" value="REC"/>
    <property type="match status" value="1"/>
</dbReference>
<evidence type="ECO:0000259" key="6">
    <source>
        <dbReference type="PROSITE" id="PS50110"/>
    </source>
</evidence>
<dbReference type="InterPro" id="IPR039420">
    <property type="entry name" value="WalR-like"/>
</dbReference>
<feature type="domain" description="Response regulatory" evidence="6">
    <location>
        <begin position="7"/>
        <end position="122"/>
    </location>
</feature>
<evidence type="ECO:0000256" key="1">
    <source>
        <dbReference type="ARBA" id="ARBA00022553"/>
    </source>
</evidence>
<evidence type="ECO:0000256" key="3">
    <source>
        <dbReference type="ARBA" id="ARBA00023015"/>
    </source>
</evidence>
<keyword evidence="1" id="KW-0597">Phosphoprotein</keyword>
<evidence type="ECO:0000256" key="2">
    <source>
        <dbReference type="ARBA" id="ARBA00023012"/>
    </source>
</evidence>
<dbReference type="PANTHER" id="PTHR48111">
    <property type="entry name" value="REGULATOR OF RPOS"/>
    <property type="match status" value="1"/>
</dbReference>
<dbReference type="GO" id="GO:0006355">
    <property type="term" value="P:regulation of DNA-templated transcription"/>
    <property type="evidence" value="ECO:0007669"/>
    <property type="project" value="TreeGrafter"/>
</dbReference>
<accession>X1D777</accession>
<dbReference type="InterPro" id="IPR001789">
    <property type="entry name" value="Sig_transdc_resp-reg_receiver"/>
</dbReference>
<dbReference type="PANTHER" id="PTHR48111:SF1">
    <property type="entry name" value="TWO-COMPONENT RESPONSE REGULATOR ORR33"/>
    <property type="match status" value="1"/>
</dbReference>
<comment type="caution">
    <text evidence="7">The sequence shown here is derived from an EMBL/GenBank/DDBJ whole genome shotgun (WGS) entry which is preliminary data.</text>
</comment>
<dbReference type="InterPro" id="IPR011006">
    <property type="entry name" value="CheY-like_superfamily"/>
</dbReference>
<keyword evidence="4" id="KW-0238">DNA-binding</keyword>
<organism evidence="7">
    <name type="scientific">marine sediment metagenome</name>
    <dbReference type="NCBI Taxonomy" id="412755"/>
    <lineage>
        <taxon>unclassified sequences</taxon>
        <taxon>metagenomes</taxon>
        <taxon>ecological metagenomes</taxon>
    </lineage>
</organism>
<dbReference type="FunFam" id="3.40.50.2300:FF:000001">
    <property type="entry name" value="DNA-binding response regulator PhoB"/>
    <property type="match status" value="1"/>
</dbReference>
<evidence type="ECO:0000313" key="7">
    <source>
        <dbReference type="EMBL" id="GAH16062.1"/>
    </source>
</evidence>
<dbReference type="GO" id="GO:0000156">
    <property type="term" value="F:phosphorelay response regulator activity"/>
    <property type="evidence" value="ECO:0007669"/>
    <property type="project" value="TreeGrafter"/>
</dbReference>
<keyword evidence="2" id="KW-0902">Two-component regulatory system</keyword>
<proteinExistence type="predicted"/>